<keyword evidence="1" id="KW-0472">Membrane</keyword>
<evidence type="ECO:0000256" key="2">
    <source>
        <dbReference type="SAM" id="SignalP"/>
    </source>
</evidence>
<dbReference type="RefSeq" id="WP_377240216.1">
    <property type="nucleotide sequence ID" value="NZ_JBHLXP010000001.1"/>
</dbReference>
<keyword evidence="2" id="KW-0732">Signal</keyword>
<dbReference type="Proteomes" id="UP001589813">
    <property type="component" value="Unassembled WGS sequence"/>
</dbReference>
<keyword evidence="5" id="KW-1185">Reference proteome</keyword>
<comment type="caution">
    <text evidence="4">The sequence shown here is derived from an EMBL/GenBank/DDBJ whole genome shotgun (WGS) entry which is preliminary data.</text>
</comment>
<dbReference type="Pfam" id="PF07589">
    <property type="entry name" value="PEP-CTERM"/>
    <property type="match status" value="1"/>
</dbReference>
<feature type="transmembrane region" description="Helical" evidence="1">
    <location>
        <begin position="205"/>
        <end position="223"/>
    </location>
</feature>
<keyword evidence="1" id="KW-1133">Transmembrane helix</keyword>
<accession>A0ABV6B8K7</accession>
<evidence type="ECO:0000256" key="1">
    <source>
        <dbReference type="SAM" id="Phobius"/>
    </source>
</evidence>
<name>A0ABV6B8K7_9GAMM</name>
<sequence>MFKNILIATCLLVTSIASQAALISHYGYERESTSNIVKGGGLEWLMWDVTKGMSISQALAAYKSDGWSLANNNKMAMLFNRFNFGKSKWSSSLGINQSNNSPWGAQEHKGFLDLFGITYISDNLCNENKKRWCYASDDPYSYSVALYGTSFSVYGASVSDDATYTEINSKYQMTAGAALWEYNWSEWESANYVGVALVRQAVAEVPLPASITLLMLGLVTLCLRRRKLARS</sequence>
<evidence type="ECO:0000259" key="3">
    <source>
        <dbReference type="Pfam" id="PF07589"/>
    </source>
</evidence>
<protein>
    <submittedName>
        <fullName evidence="4">PEP-CTERM sorting domain-containing protein</fullName>
    </submittedName>
</protein>
<proteinExistence type="predicted"/>
<gene>
    <name evidence="4" type="ORF">ACFFJP_02670</name>
</gene>
<feature type="signal peptide" evidence="2">
    <location>
        <begin position="1"/>
        <end position="20"/>
    </location>
</feature>
<dbReference type="InterPro" id="IPR013424">
    <property type="entry name" value="Ice-binding_C"/>
</dbReference>
<feature type="domain" description="Ice-binding protein C-terminal" evidence="3">
    <location>
        <begin position="205"/>
        <end position="226"/>
    </location>
</feature>
<reference evidence="4 5" key="1">
    <citation type="submission" date="2024-09" db="EMBL/GenBank/DDBJ databases">
        <authorList>
            <person name="Sun Q."/>
            <person name="Mori K."/>
        </authorList>
    </citation>
    <scope>NUCLEOTIDE SEQUENCE [LARGE SCALE GENOMIC DNA]</scope>
    <source>
        <strain evidence="4 5">KCTC 23315</strain>
    </source>
</reference>
<evidence type="ECO:0000313" key="5">
    <source>
        <dbReference type="Proteomes" id="UP001589813"/>
    </source>
</evidence>
<dbReference type="EMBL" id="JBHLXP010000001">
    <property type="protein sequence ID" value="MFC0047192.1"/>
    <property type="molecule type" value="Genomic_DNA"/>
</dbReference>
<organism evidence="4 5">
    <name type="scientific">Rheinheimera tilapiae</name>
    <dbReference type="NCBI Taxonomy" id="875043"/>
    <lineage>
        <taxon>Bacteria</taxon>
        <taxon>Pseudomonadati</taxon>
        <taxon>Pseudomonadota</taxon>
        <taxon>Gammaproteobacteria</taxon>
        <taxon>Chromatiales</taxon>
        <taxon>Chromatiaceae</taxon>
        <taxon>Rheinheimera</taxon>
    </lineage>
</organism>
<keyword evidence="1" id="KW-0812">Transmembrane</keyword>
<evidence type="ECO:0000313" key="4">
    <source>
        <dbReference type="EMBL" id="MFC0047192.1"/>
    </source>
</evidence>
<feature type="chain" id="PRO_5045336703" evidence="2">
    <location>
        <begin position="21"/>
        <end position="231"/>
    </location>
</feature>